<dbReference type="Proteomes" id="UP000094053">
    <property type="component" value="Unassembled WGS sequence"/>
</dbReference>
<reference evidence="3" key="1">
    <citation type="submission" date="2016-09" db="EMBL/GenBank/DDBJ databases">
        <authorList>
            <person name="Greninger A.L."/>
            <person name="Jerome K.R."/>
            <person name="Mcnair B."/>
            <person name="Wallis C."/>
            <person name="Fang F."/>
        </authorList>
    </citation>
    <scope>NUCLEOTIDE SEQUENCE [LARGE SCALE GENOMIC DNA]</scope>
    <source>
        <strain evidence="3">M6</strain>
    </source>
</reference>
<keyword evidence="1" id="KW-0472">Membrane</keyword>
<dbReference type="EMBL" id="MIHA01000034">
    <property type="protein sequence ID" value="ODQ86113.1"/>
    <property type="molecule type" value="Genomic_DNA"/>
</dbReference>
<comment type="caution">
    <text evidence="2">The sequence shown here is derived from an EMBL/GenBank/DDBJ whole genome shotgun (WGS) entry which is preliminary data.</text>
</comment>
<evidence type="ECO:0000256" key="1">
    <source>
        <dbReference type="SAM" id="Phobius"/>
    </source>
</evidence>
<organism evidence="2 3">
    <name type="scientific">Mycolicibacterium flavescens</name>
    <name type="common">Mycobacterium flavescens</name>
    <dbReference type="NCBI Taxonomy" id="1776"/>
    <lineage>
        <taxon>Bacteria</taxon>
        <taxon>Bacillati</taxon>
        <taxon>Actinomycetota</taxon>
        <taxon>Actinomycetes</taxon>
        <taxon>Mycobacteriales</taxon>
        <taxon>Mycobacteriaceae</taxon>
        <taxon>Mycolicibacterium</taxon>
    </lineage>
</organism>
<evidence type="ECO:0000313" key="2">
    <source>
        <dbReference type="EMBL" id="ODQ86113.1"/>
    </source>
</evidence>
<feature type="transmembrane region" description="Helical" evidence="1">
    <location>
        <begin position="52"/>
        <end position="74"/>
    </location>
</feature>
<dbReference type="AlphaFoldDB" id="A0A1E3R8C9"/>
<evidence type="ECO:0008006" key="4">
    <source>
        <dbReference type="Google" id="ProtNLM"/>
    </source>
</evidence>
<accession>A0A1E3R8C9</accession>
<proteinExistence type="predicted"/>
<dbReference type="OrthoDB" id="572373at2"/>
<dbReference type="STRING" id="1776.BHQ18_27595"/>
<dbReference type="Pfam" id="PF14325">
    <property type="entry name" value="DUF4383"/>
    <property type="match status" value="1"/>
</dbReference>
<feature type="transmembrane region" description="Helical" evidence="1">
    <location>
        <begin position="81"/>
        <end position="101"/>
    </location>
</feature>
<keyword evidence="1" id="KW-0812">Transmembrane</keyword>
<dbReference type="RefSeq" id="WP_069416836.1">
    <property type="nucleotide sequence ID" value="NZ_JACKUL010000030.1"/>
</dbReference>
<sequence length="140" mass="15204">MMAKPRYMAVQGAALIVGTVLLLVGVLGFIPGVTSDLDHLGWFSHQSQARLFGLFVVSIAHNIVNLVIGALGLVMARTYALARAYFLGSGVLYLAVWIYGLATARPWGWLTFALGVVMIILGLTLAGQHDPTKRRRRVRA</sequence>
<protein>
    <recommendedName>
        <fullName evidence="4">DUF4383 domain-containing protein</fullName>
    </recommendedName>
</protein>
<keyword evidence="3" id="KW-1185">Reference proteome</keyword>
<keyword evidence="1" id="KW-1133">Transmembrane helix</keyword>
<name>A0A1E3R8C9_MYCFV</name>
<feature type="transmembrane region" description="Helical" evidence="1">
    <location>
        <begin position="107"/>
        <end position="127"/>
    </location>
</feature>
<gene>
    <name evidence="2" type="ORF">BHQ18_27595</name>
</gene>
<evidence type="ECO:0000313" key="3">
    <source>
        <dbReference type="Proteomes" id="UP000094053"/>
    </source>
</evidence>